<dbReference type="SMART" id="SM00066">
    <property type="entry name" value="GAL4"/>
    <property type="match status" value="1"/>
</dbReference>
<gene>
    <name evidence="4" type="ORF">B0H16DRAFT_1379140</name>
</gene>
<name>A0AAD7IAI9_9AGAR</name>
<dbReference type="SUPFAM" id="SSF57701">
    <property type="entry name" value="Zn2/Cys6 DNA-binding domain"/>
    <property type="match status" value="1"/>
</dbReference>
<dbReference type="PROSITE" id="PS00463">
    <property type="entry name" value="ZN2_CY6_FUNGAL_1"/>
    <property type="match status" value="1"/>
</dbReference>
<dbReference type="EMBL" id="JARKIB010000110">
    <property type="protein sequence ID" value="KAJ7738759.1"/>
    <property type="molecule type" value="Genomic_DNA"/>
</dbReference>
<evidence type="ECO:0000313" key="4">
    <source>
        <dbReference type="EMBL" id="KAJ7738759.1"/>
    </source>
</evidence>
<feature type="domain" description="Zn(2)-C6 fungal-type" evidence="3">
    <location>
        <begin position="10"/>
        <end position="43"/>
    </location>
</feature>
<comment type="caution">
    <text evidence="4">The sequence shown here is derived from an EMBL/GenBank/DDBJ whole genome shotgun (WGS) entry which is preliminary data.</text>
</comment>
<dbReference type="GO" id="GO:0000981">
    <property type="term" value="F:DNA-binding transcription factor activity, RNA polymerase II-specific"/>
    <property type="evidence" value="ECO:0007669"/>
    <property type="project" value="InterPro"/>
</dbReference>
<dbReference type="Pfam" id="PF00172">
    <property type="entry name" value="Zn_clus"/>
    <property type="match status" value="1"/>
</dbReference>
<dbReference type="PANTHER" id="PTHR46910">
    <property type="entry name" value="TRANSCRIPTION FACTOR PDR1"/>
    <property type="match status" value="1"/>
</dbReference>
<dbReference type="InterPro" id="IPR050987">
    <property type="entry name" value="AtrR-like"/>
</dbReference>
<keyword evidence="1" id="KW-0479">Metal-binding</keyword>
<dbReference type="PANTHER" id="PTHR46910:SF38">
    <property type="entry name" value="ZN(2)-C6 FUNGAL-TYPE DOMAIN-CONTAINING PROTEIN"/>
    <property type="match status" value="1"/>
</dbReference>
<keyword evidence="5" id="KW-1185">Reference proteome</keyword>
<dbReference type="Gene3D" id="4.10.240.10">
    <property type="entry name" value="Zn(2)-C6 fungal-type DNA-binding domain"/>
    <property type="match status" value="1"/>
</dbReference>
<protein>
    <submittedName>
        <fullName evidence="4">Fungal-specific transcription factor domain-containing protein</fullName>
    </submittedName>
</protein>
<dbReference type="AlphaFoldDB" id="A0AAD7IAI9"/>
<organism evidence="4 5">
    <name type="scientific">Mycena metata</name>
    <dbReference type="NCBI Taxonomy" id="1033252"/>
    <lineage>
        <taxon>Eukaryota</taxon>
        <taxon>Fungi</taxon>
        <taxon>Dikarya</taxon>
        <taxon>Basidiomycota</taxon>
        <taxon>Agaricomycotina</taxon>
        <taxon>Agaricomycetes</taxon>
        <taxon>Agaricomycetidae</taxon>
        <taxon>Agaricales</taxon>
        <taxon>Marasmiineae</taxon>
        <taxon>Mycenaceae</taxon>
        <taxon>Mycena</taxon>
    </lineage>
</organism>
<dbReference type="InterPro" id="IPR007219">
    <property type="entry name" value="XnlR_reg_dom"/>
</dbReference>
<dbReference type="Proteomes" id="UP001215598">
    <property type="component" value="Unassembled WGS sequence"/>
</dbReference>
<evidence type="ECO:0000256" key="2">
    <source>
        <dbReference type="ARBA" id="ARBA00023242"/>
    </source>
</evidence>
<sequence length="749" mass="85454">MMQRKAQTYACDVCKKRKIRCDGAEKLGNRCSHCINVGADCTYSDLLKTSLSSQGYVAALEDRVKKIERLLEALLPGIDFTKQLENEVEVQPLLQRDIETLPRNDDNVDLMLGKLRLNPENKRFFGKSSNLQLLQTVLEFHDKIPGLPELPRPLLPQTHKRKEFWEPVQWVLPPPQTETEYKFPHDDLLLTLVDLYFQQINTCWPLLHRPTFEQKVADRLHLCDRGFAATLLLVISLGARHSDDPRIVLESGDMQSAGWEWYSQVSVVPKYLIYKPDLYELQVFALSAIFLQPLSLSTISWNQIGLGLRRAQEVGAHRRREGPPTAESEQWKRVFWVLLCLDWVFGTHSGRPLAMHTQDFDQDLPIDCDDEFWDLSGPNKFQQPKNKPSEISYFISYAKLLEIQAAVATTIYSPRRPKDLSGNLFPPQTESQSIVAFDSALNSWLSNIPEHLRWDPARENKIHLMQSAVLHTAFYNVQLLLHRPYIPAPFQVSPPGALPSLSIATNAARACIRIFDAYKDRTSELELTFTMLPPVFTAAIVLVLSTWSGRKTGFANTPQQLDQVRVCLRLMTELEKRYPAAGRYADIMNRLLYAGVSLDSLFDVRTLSATLPPLGQRSYETKLEAPKVGYVFFLLDWQISRSIYFEHQNADLGTLHGSNNIDVHPQYSLFNLDQLDTAQFPADGAVYPDADVMNMWSAAPSGFHLDDWSYIMSTDLHSLLPQLESLIPMFSGTPLREKETVKLHSEWNL</sequence>
<accession>A0AAD7IAI9</accession>
<proteinExistence type="predicted"/>
<dbReference type="GO" id="GO:0003677">
    <property type="term" value="F:DNA binding"/>
    <property type="evidence" value="ECO:0007669"/>
    <property type="project" value="InterPro"/>
</dbReference>
<evidence type="ECO:0000256" key="1">
    <source>
        <dbReference type="ARBA" id="ARBA00022723"/>
    </source>
</evidence>
<dbReference type="GO" id="GO:0008270">
    <property type="term" value="F:zinc ion binding"/>
    <property type="evidence" value="ECO:0007669"/>
    <property type="project" value="InterPro"/>
</dbReference>
<keyword evidence="2" id="KW-0539">Nucleus</keyword>
<evidence type="ECO:0000313" key="5">
    <source>
        <dbReference type="Proteomes" id="UP001215598"/>
    </source>
</evidence>
<evidence type="ECO:0000259" key="3">
    <source>
        <dbReference type="PROSITE" id="PS50048"/>
    </source>
</evidence>
<reference evidence="4" key="1">
    <citation type="submission" date="2023-03" db="EMBL/GenBank/DDBJ databases">
        <title>Massive genome expansion in bonnet fungi (Mycena s.s.) driven by repeated elements and novel gene families across ecological guilds.</title>
        <authorList>
            <consortium name="Lawrence Berkeley National Laboratory"/>
            <person name="Harder C.B."/>
            <person name="Miyauchi S."/>
            <person name="Viragh M."/>
            <person name="Kuo A."/>
            <person name="Thoen E."/>
            <person name="Andreopoulos B."/>
            <person name="Lu D."/>
            <person name="Skrede I."/>
            <person name="Drula E."/>
            <person name="Henrissat B."/>
            <person name="Morin E."/>
            <person name="Kohler A."/>
            <person name="Barry K."/>
            <person name="LaButti K."/>
            <person name="Morin E."/>
            <person name="Salamov A."/>
            <person name="Lipzen A."/>
            <person name="Mereny Z."/>
            <person name="Hegedus B."/>
            <person name="Baldrian P."/>
            <person name="Stursova M."/>
            <person name="Weitz H."/>
            <person name="Taylor A."/>
            <person name="Grigoriev I.V."/>
            <person name="Nagy L.G."/>
            <person name="Martin F."/>
            <person name="Kauserud H."/>
        </authorList>
    </citation>
    <scope>NUCLEOTIDE SEQUENCE</scope>
    <source>
        <strain evidence="4">CBHHK182m</strain>
    </source>
</reference>
<dbReference type="InterPro" id="IPR001138">
    <property type="entry name" value="Zn2Cys6_DnaBD"/>
</dbReference>
<dbReference type="GO" id="GO:0006351">
    <property type="term" value="P:DNA-templated transcription"/>
    <property type="evidence" value="ECO:0007669"/>
    <property type="project" value="InterPro"/>
</dbReference>
<dbReference type="InterPro" id="IPR036864">
    <property type="entry name" value="Zn2-C6_fun-type_DNA-bd_sf"/>
</dbReference>
<dbReference type="CDD" id="cd12148">
    <property type="entry name" value="fungal_TF_MHR"/>
    <property type="match status" value="1"/>
</dbReference>
<dbReference type="PROSITE" id="PS50048">
    <property type="entry name" value="ZN2_CY6_FUNGAL_2"/>
    <property type="match status" value="1"/>
</dbReference>
<dbReference type="CDD" id="cd00067">
    <property type="entry name" value="GAL4"/>
    <property type="match status" value="1"/>
</dbReference>
<dbReference type="Pfam" id="PF04082">
    <property type="entry name" value="Fungal_trans"/>
    <property type="match status" value="1"/>
</dbReference>
<dbReference type="SMART" id="SM00906">
    <property type="entry name" value="Fungal_trans"/>
    <property type="match status" value="1"/>
</dbReference>